<reference evidence="2" key="1">
    <citation type="submission" date="2020-05" db="EMBL/GenBank/DDBJ databases">
        <authorList>
            <person name="Chiriac C."/>
            <person name="Salcher M."/>
            <person name="Ghai R."/>
            <person name="Kavagutti S V."/>
        </authorList>
    </citation>
    <scope>NUCLEOTIDE SEQUENCE</scope>
</reference>
<accession>A0A6J5Q2W4</accession>
<evidence type="ECO:0000313" key="2">
    <source>
        <dbReference type="EMBL" id="CAB4176616.1"/>
    </source>
</evidence>
<feature type="domain" description="AAA+ ATPase" evidence="1">
    <location>
        <begin position="62"/>
        <end position="215"/>
    </location>
</feature>
<dbReference type="GO" id="GO:0016887">
    <property type="term" value="F:ATP hydrolysis activity"/>
    <property type="evidence" value="ECO:0007669"/>
    <property type="project" value="InterPro"/>
</dbReference>
<dbReference type="PANTHER" id="PTHR42759">
    <property type="entry name" value="MOXR FAMILY PROTEIN"/>
    <property type="match status" value="1"/>
</dbReference>
<dbReference type="InterPro" id="IPR027417">
    <property type="entry name" value="P-loop_NTPase"/>
</dbReference>
<dbReference type="InterPro" id="IPR003593">
    <property type="entry name" value="AAA+_ATPase"/>
</dbReference>
<organism evidence="2">
    <name type="scientific">uncultured Caudovirales phage</name>
    <dbReference type="NCBI Taxonomy" id="2100421"/>
    <lineage>
        <taxon>Viruses</taxon>
        <taxon>Duplodnaviria</taxon>
        <taxon>Heunggongvirae</taxon>
        <taxon>Uroviricota</taxon>
        <taxon>Caudoviricetes</taxon>
        <taxon>Peduoviridae</taxon>
        <taxon>Maltschvirus</taxon>
        <taxon>Maltschvirus maltsch</taxon>
    </lineage>
</organism>
<dbReference type="SUPFAM" id="SSF52540">
    <property type="entry name" value="P-loop containing nucleoside triphosphate hydrolases"/>
    <property type="match status" value="1"/>
</dbReference>
<gene>
    <name evidence="2" type="ORF">UFOVP978_47</name>
</gene>
<dbReference type="PANTHER" id="PTHR42759:SF1">
    <property type="entry name" value="MAGNESIUM-CHELATASE SUBUNIT CHLD"/>
    <property type="match status" value="1"/>
</dbReference>
<dbReference type="InterPro" id="IPR011704">
    <property type="entry name" value="ATPase_dyneun-rel_AAA"/>
</dbReference>
<proteinExistence type="predicted"/>
<dbReference type="CDD" id="cd00009">
    <property type="entry name" value="AAA"/>
    <property type="match status" value="1"/>
</dbReference>
<sequence>MTDFKKKVLSIEEITGLTPAEAAISKAVVRGLIPEPNLCDDYIHRDIGGFEDFSVLDVARSLKQNVLLLGPTGSAKSFFFRAYGAYHGLPVAIVSCNGASDPAQWFGSYRALPNDDGTNSFVWVDGIITAVLRAGGVIFFDEINFLRPDISAALHQVLREKELILLDKGNEVVKAHPDALIVAAANDGDGYSGTNDLNAALQNRFAQIIRWDYDPKVEAQLVSSQTLLNFSQQLRESIKQGSLETPVPTNALIEFESIACAFDTPWALNNFLNRFGPVERLVVEEHARLVGVADISYSDDGKADR</sequence>
<dbReference type="GO" id="GO:0005524">
    <property type="term" value="F:ATP binding"/>
    <property type="evidence" value="ECO:0007669"/>
    <property type="project" value="InterPro"/>
</dbReference>
<name>A0A6J5Q2W4_9CAUD</name>
<dbReference type="SMART" id="SM00382">
    <property type="entry name" value="AAA"/>
    <property type="match status" value="1"/>
</dbReference>
<dbReference type="InterPro" id="IPR050764">
    <property type="entry name" value="CbbQ/NirQ/NorQ/GpvN"/>
</dbReference>
<dbReference type="Gene3D" id="3.40.50.300">
    <property type="entry name" value="P-loop containing nucleotide triphosphate hydrolases"/>
    <property type="match status" value="1"/>
</dbReference>
<dbReference type="Pfam" id="PF07728">
    <property type="entry name" value="AAA_5"/>
    <property type="match status" value="1"/>
</dbReference>
<protein>
    <submittedName>
        <fullName evidence="2">COG0714 MoxR-like ATPases</fullName>
    </submittedName>
</protein>
<dbReference type="EMBL" id="LR796937">
    <property type="protein sequence ID" value="CAB4176616.1"/>
    <property type="molecule type" value="Genomic_DNA"/>
</dbReference>
<evidence type="ECO:0000259" key="1">
    <source>
        <dbReference type="SMART" id="SM00382"/>
    </source>
</evidence>